<sequence>MLAKNWTPEFKKKALSFYYDMNKAGIEFSSHAVGRVLDRVISQVLMSSDEVKVMMNSSPKFVQADGRMLYSKKNVYLIRDAITGDIVSVVVRKAPKPEWRELNE</sequence>
<name>D3R113_MAGIU</name>
<dbReference type="HOGENOM" id="CLU_2025674_0_0_9"/>
<organism evidence="1 2">
    <name type="scientific">Mageeibacillus indolicus (strain UPII9-5)</name>
    <name type="common">Clostridiales genomosp. BVAB3 (strain UPII9-5)</name>
    <dbReference type="NCBI Taxonomy" id="699246"/>
    <lineage>
        <taxon>Bacteria</taxon>
        <taxon>Bacillati</taxon>
        <taxon>Bacillota</taxon>
        <taxon>Clostridia</taxon>
        <taxon>Eubacteriales</taxon>
        <taxon>Oscillospiraceae</taxon>
        <taxon>Mageeibacillus</taxon>
    </lineage>
</organism>
<accession>D3R113</accession>
<proteinExistence type="predicted"/>
<dbReference type="KEGG" id="clo:HMPREF0868_0546"/>
<dbReference type="EMBL" id="CP001850">
    <property type="protein sequence ID" value="ADC90478.1"/>
    <property type="molecule type" value="Genomic_DNA"/>
</dbReference>
<evidence type="ECO:0000313" key="1">
    <source>
        <dbReference type="EMBL" id="ADC90478.1"/>
    </source>
</evidence>
<dbReference type="AlphaFoldDB" id="D3R113"/>
<evidence type="ECO:0000313" key="2">
    <source>
        <dbReference type="Proteomes" id="UP000008234"/>
    </source>
</evidence>
<protein>
    <submittedName>
        <fullName evidence="1">Uncharacterized protein</fullName>
    </submittedName>
</protein>
<keyword evidence="2" id="KW-1185">Reference proteome</keyword>
<dbReference type="STRING" id="699246.HMPREF0868_0546"/>
<dbReference type="Proteomes" id="UP000008234">
    <property type="component" value="Chromosome"/>
</dbReference>
<gene>
    <name evidence="1" type="ordered locus">HMPREF0868_0546</name>
</gene>
<reference evidence="2" key="1">
    <citation type="submission" date="2009-12" db="EMBL/GenBank/DDBJ databases">
        <title>Sequence of Clostridiales genomosp. BVAB3 str. UPII9-5.</title>
        <authorList>
            <person name="Madupu R."/>
            <person name="Durkin A.S."/>
            <person name="Torralba M."/>
            <person name="Methe B."/>
            <person name="Sutton G.G."/>
            <person name="Strausberg R.L."/>
            <person name="Nelson K.E."/>
        </authorList>
    </citation>
    <scope>NUCLEOTIDE SEQUENCE [LARGE SCALE GENOMIC DNA]</scope>
    <source>
        <strain evidence="2">UPII9-5</strain>
    </source>
</reference>